<reference evidence="6" key="1">
    <citation type="submission" date="2018-05" db="EMBL/GenBank/DDBJ databases">
        <authorList>
            <person name="Lanie J.A."/>
            <person name="Ng W.-L."/>
            <person name="Kazmierczak K.M."/>
            <person name="Andrzejewski T.M."/>
            <person name="Davidsen T.M."/>
            <person name="Wayne K.J."/>
            <person name="Tettelin H."/>
            <person name="Glass J.I."/>
            <person name="Rusch D."/>
            <person name="Podicherti R."/>
            <person name="Tsui H.-C.T."/>
            <person name="Winkler M.E."/>
        </authorList>
    </citation>
    <scope>NUCLEOTIDE SEQUENCE</scope>
</reference>
<evidence type="ECO:0000256" key="3">
    <source>
        <dbReference type="ARBA" id="ARBA00022898"/>
    </source>
</evidence>
<name>A0A382WTA0_9ZZZZ</name>
<feature type="non-terminal residue" evidence="6">
    <location>
        <position position="222"/>
    </location>
</feature>
<keyword evidence="4" id="KW-0456">Lyase</keyword>
<dbReference type="InterPro" id="IPR001926">
    <property type="entry name" value="TrpB-like_PALP"/>
</dbReference>
<evidence type="ECO:0000256" key="2">
    <source>
        <dbReference type="ARBA" id="ARBA00010869"/>
    </source>
</evidence>
<dbReference type="GO" id="GO:0006565">
    <property type="term" value="P:L-serine catabolic process"/>
    <property type="evidence" value="ECO:0007669"/>
    <property type="project" value="TreeGrafter"/>
</dbReference>
<evidence type="ECO:0000259" key="5">
    <source>
        <dbReference type="Pfam" id="PF00291"/>
    </source>
</evidence>
<gene>
    <name evidence="6" type="ORF">METZ01_LOCUS414703</name>
</gene>
<proteinExistence type="inferred from homology"/>
<organism evidence="6">
    <name type="scientific">marine metagenome</name>
    <dbReference type="NCBI Taxonomy" id="408172"/>
    <lineage>
        <taxon>unclassified sequences</taxon>
        <taxon>metagenomes</taxon>
        <taxon>ecological metagenomes</taxon>
    </lineage>
</organism>
<dbReference type="FunFam" id="3.40.50.1100:FF:000005">
    <property type="entry name" value="Threonine dehydratase catabolic"/>
    <property type="match status" value="1"/>
</dbReference>
<dbReference type="InterPro" id="IPR050147">
    <property type="entry name" value="Ser/Thr_Dehydratase"/>
</dbReference>
<dbReference type="Gene3D" id="3.40.50.1100">
    <property type="match status" value="2"/>
</dbReference>
<dbReference type="EMBL" id="UINC01162217">
    <property type="protein sequence ID" value="SVD61849.1"/>
    <property type="molecule type" value="Genomic_DNA"/>
</dbReference>
<dbReference type="InterPro" id="IPR036052">
    <property type="entry name" value="TrpB-like_PALP_sf"/>
</dbReference>
<dbReference type="GO" id="GO:0004794">
    <property type="term" value="F:threonine deaminase activity"/>
    <property type="evidence" value="ECO:0007669"/>
    <property type="project" value="TreeGrafter"/>
</dbReference>
<feature type="domain" description="Tryptophan synthase beta chain-like PALP" evidence="5">
    <location>
        <begin position="19"/>
        <end position="221"/>
    </location>
</feature>
<protein>
    <recommendedName>
        <fullName evidence="5">Tryptophan synthase beta chain-like PALP domain-containing protein</fullName>
    </recommendedName>
</protein>
<dbReference type="PANTHER" id="PTHR48078">
    <property type="entry name" value="THREONINE DEHYDRATASE, MITOCHONDRIAL-RELATED"/>
    <property type="match status" value="1"/>
</dbReference>
<evidence type="ECO:0000256" key="4">
    <source>
        <dbReference type="ARBA" id="ARBA00023239"/>
    </source>
</evidence>
<dbReference type="AlphaFoldDB" id="A0A382WTA0"/>
<dbReference type="GO" id="GO:0003941">
    <property type="term" value="F:L-serine ammonia-lyase activity"/>
    <property type="evidence" value="ECO:0007669"/>
    <property type="project" value="TreeGrafter"/>
</dbReference>
<comment type="similarity">
    <text evidence="2">Belongs to the serine/threonine dehydratase family.</text>
</comment>
<dbReference type="GO" id="GO:0006567">
    <property type="term" value="P:L-threonine catabolic process"/>
    <property type="evidence" value="ECO:0007669"/>
    <property type="project" value="TreeGrafter"/>
</dbReference>
<comment type="cofactor">
    <cofactor evidence="1">
        <name>pyridoxal 5'-phosphate</name>
        <dbReference type="ChEBI" id="CHEBI:597326"/>
    </cofactor>
</comment>
<accession>A0A382WTA0</accession>
<keyword evidence="3" id="KW-0663">Pyridoxal phosphate</keyword>
<evidence type="ECO:0000313" key="6">
    <source>
        <dbReference type="EMBL" id="SVD61849.1"/>
    </source>
</evidence>
<evidence type="ECO:0000256" key="1">
    <source>
        <dbReference type="ARBA" id="ARBA00001933"/>
    </source>
</evidence>
<dbReference type="GO" id="GO:0009097">
    <property type="term" value="P:isoleucine biosynthetic process"/>
    <property type="evidence" value="ECO:0007669"/>
    <property type="project" value="TreeGrafter"/>
</dbReference>
<dbReference type="Pfam" id="PF00291">
    <property type="entry name" value="PALP"/>
    <property type="match status" value="1"/>
</dbReference>
<dbReference type="SUPFAM" id="SSF53686">
    <property type="entry name" value="Tryptophan synthase beta subunit-like PLP-dependent enzymes"/>
    <property type="match status" value="1"/>
</dbReference>
<dbReference type="PANTHER" id="PTHR48078:SF11">
    <property type="entry name" value="THREONINE DEHYDRATASE, MITOCHONDRIAL"/>
    <property type="match status" value="1"/>
</dbReference>
<sequence>MNQINYLQLIENTDIYSVVKETPLEYASSLTERLGNKILFKREDLHSIYSFKIRGALNKINQLSEEELKNGVICSSAGNHGQGVALAAKQKNIRTVIVMPLTTPSIKVEAVHSLEGEVILYGDNYDEAYVHARQLEQEFGLTFIHPYDDPYIIAGQGTIGIEILNQTDEKVDAIFIPIGGGGLISGIGCYVKETNPDIKIIGVEPINACAMKNSIDAGYPVT</sequence>